<evidence type="ECO:0000313" key="3">
    <source>
        <dbReference type="Proteomes" id="UP000032430"/>
    </source>
</evidence>
<protein>
    <submittedName>
        <fullName evidence="2">Uncharacterized protein</fullName>
    </submittedName>
</protein>
<keyword evidence="1" id="KW-1133">Transmembrane helix</keyword>
<dbReference type="KEGG" id="lfa:LFA_0860"/>
<dbReference type="EMBL" id="LN614827">
    <property type="protein sequence ID" value="CEG56306.1"/>
    <property type="molecule type" value="Genomic_DNA"/>
</dbReference>
<gene>
    <name evidence="2" type="ORF">LFA_0860</name>
</gene>
<keyword evidence="1" id="KW-0472">Membrane</keyword>
<sequence>MNDLINSSTIFYGVIILILSKRKCQQFLFLLTGVISPAVFSFINQPGNNSSSLTSSNNVQSNFSQTLQINTQKPLSPFAAKEQEIGGTERRTGVYTPDTKTAQLSSVGFQKKAYKDPFVTIAKAVWGKPTSSRLIFLPFGYHVIQNPWGENNNQWLVDITFRGIAAGTFINSCKSRVYYGGVERDIYSVQQVTFHYVLGIMHGYRGKCGIAEALGPVIGHDPGPIIGLGASWSPAKHVSLDLVSYGVGVLGGFSYIF</sequence>
<dbReference type="Proteomes" id="UP000032430">
    <property type="component" value="Chromosome I"/>
</dbReference>
<evidence type="ECO:0000256" key="1">
    <source>
        <dbReference type="SAM" id="Phobius"/>
    </source>
</evidence>
<feature type="transmembrane region" description="Helical" evidence="1">
    <location>
        <begin position="27"/>
        <end position="43"/>
    </location>
</feature>
<evidence type="ECO:0000313" key="2">
    <source>
        <dbReference type="EMBL" id="CEG56306.1"/>
    </source>
</evidence>
<dbReference type="HOGENOM" id="CLU_1080932_0_0_6"/>
<dbReference type="AlphaFoldDB" id="A0A098G2U3"/>
<accession>A0A098G2U3</accession>
<keyword evidence="3" id="KW-1185">Reference proteome</keyword>
<reference evidence="2" key="1">
    <citation type="submission" date="2014-09" db="EMBL/GenBank/DDBJ databases">
        <authorList>
            <person name="GOMEZ-VALERO Laura"/>
        </authorList>
    </citation>
    <scope>NUCLEOTIDE SEQUENCE</scope>
    <source>
        <strain evidence="2">LLAP-10</strain>
    </source>
</reference>
<organism evidence="2 3">
    <name type="scientific">Legionella fallonii LLAP-10</name>
    <dbReference type="NCBI Taxonomy" id="1212491"/>
    <lineage>
        <taxon>Bacteria</taxon>
        <taxon>Pseudomonadati</taxon>
        <taxon>Pseudomonadota</taxon>
        <taxon>Gammaproteobacteria</taxon>
        <taxon>Legionellales</taxon>
        <taxon>Legionellaceae</taxon>
        <taxon>Legionella</taxon>
    </lineage>
</organism>
<name>A0A098G2U3_9GAMM</name>
<proteinExistence type="predicted"/>
<keyword evidence="1" id="KW-0812">Transmembrane</keyword>